<dbReference type="GO" id="GO:0005524">
    <property type="term" value="F:ATP binding"/>
    <property type="evidence" value="ECO:0007669"/>
    <property type="project" value="InterPro"/>
</dbReference>
<dbReference type="InterPro" id="IPR038718">
    <property type="entry name" value="SNF2-like_sf"/>
</dbReference>
<keyword evidence="1" id="KW-0378">Hydrolase</keyword>
<evidence type="ECO:0000313" key="5">
    <source>
        <dbReference type="EMBL" id="AAZ24667.1"/>
    </source>
</evidence>
<evidence type="ECO:0000256" key="2">
    <source>
        <dbReference type="ARBA" id="ARBA00022806"/>
    </source>
</evidence>
<dbReference type="PROSITE" id="PS51194">
    <property type="entry name" value="HELICASE_CTER"/>
    <property type="match status" value="1"/>
</dbReference>
<keyword evidence="2" id="KW-0067">ATP-binding</keyword>
<dbReference type="GO" id="GO:0016787">
    <property type="term" value="F:hydrolase activity"/>
    <property type="evidence" value="ECO:0007669"/>
    <property type="project" value="UniProtKB-KW"/>
</dbReference>
<keyword evidence="2" id="KW-0347">Helicase</keyword>
<evidence type="ECO:0000256" key="1">
    <source>
        <dbReference type="ARBA" id="ARBA00022801"/>
    </source>
</evidence>
<name>Q47ZX3_COLP3</name>
<dbReference type="NCBIfam" id="NF041062">
    <property type="entry name" value="DpdE"/>
    <property type="match status" value="1"/>
</dbReference>
<dbReference type="InterPro" id="IPR001650">
    <property type="entry name" value="Helicase_C-like"/>
</dbReference>
<evidence type="ECO:0000259" key="3">
    <source>
        <dbReference type="PROSITE" id="PS51192"/>
    </source>
</evidence>
<dbReference type="EMBL" id="CP000083">
    <property type="protein sequence ID" value="AAZ24667.1"/>
    <property type="molecule type" value="Genomic_DNA"/>
</dbReference>
<dbReference type="KEGG" id="cps:CPS_2946"/>
<gene>
    <name evidence="5" type="ordered locus">CPS_2946</name>
</gene>
<dbReference type="InterPro" id="IPR014001">
    <property type="entry name" value="Helicase_ATP-bd"/>
</dbReference>
<dbReference type="SMART" id="SM00487">
    <property type="entry name" value="DEXDc"/>
    <property type="match status" value="1"/>
</dbReference>
<dbReference type="SUPFAM" id="SSF52540">
    <property type="entry name" value="P-loop containing nucleoside triphosphate hydrolases"/>
    <property type="match status" value="1"/>
</dbReference>
<dbReference type="PROSITE" id="PS51192">
    <property type="entry name" value="HELICASE_ATP_BIND_1"/>
    <property type="match status" value="1"/>
</dbReference>
<dbReference type="HOGENOM" id="CLU_009591_0_0_6"/>
<organism evidence="5 6">
    <name type="scientific">Colwellia psychrerythraea (strain 34H / ATCC BAA-681)</name>
    <name type="common">Vibrio psychroerythus</name>
    <dbReference type="NCBI Taxonomy" id="167879"/>
    <lineage>
        <taxon>Bacteria</taxon>
        <taxon>Pseudomonadati</taxon>
        <taxon>Pseudomonadota</taxon>
        <taxon>Gammaproteobacteria</taxon>
        <taxon>Alteromonadales</taxon>
        <taxon>Colwelliaceae</taxon>
        <taxon>Colwellia</taxon>
    </lineage>
</organism>
<dbReference type="Gene3D" id="3.40.50.10810">
    <property type="entry name" value="Tandem AAA-ATPase domain"/>
    <property type="match status" value="1"/>
</dbReference>
<dbReference type="InterPro" id="IPR000330">
    <property type="entry name" value="SNF2_N"/>
</dbReference>
<feature type="domain" description="Helicase C-terminal" evidence="4">
    <location>
        <begin position="547"/>
        <end position="700"/>
    </location>
</feature>
<proteinExistence type="predicted"/>
<dbReference type="Proteomes" id="UP000000547">
    <property type="component" value="Chromosome"/>
</dbReference>
<accession>Q47ZX3</accession>
<dbReference type="Pfam" id="PF00176">
    <property type="entry name" value="SNF2-rel_dom"/>
    <property type="match status" value="1"/>
</dbReference>
<protein>
    <submittedName>
        <fullName evidence="5">SNF2 family protein</fullName>
    </submittedName>
</protein>
<sequence length="1024" mass="115771">MKIGVGSLVESESAFKGVGKVVSISSEKKSAIVGFFTSPLSPISNPIEVAGSELIGKSKLFEQTVVYCKVGKSENWRAGFYDGQRPNDEHLIKYNYNDSDVVPLEEVFVPNLLEGSQFCPANFLAGRATTSPMYINDRTSFFNSYLNQRASCSSISSIPSSAVNLEIHQLSVVLQVLNDNVQKYLLGDEVGLGKTIEAGFLVREHILEYTDKACVLILTPPSLVQQWRGEMSQKFHLEDVMDEDLDEEDQKVFIGSFQDILTSKFITKKPTMVVIDEGHQLGSFAWGDDNKGVFSQIASACHNSISTIVLSGTPITGNTKNFLAMLHCLNPDSYQLNDDGISSFNNKIEEREKYSGIYGALVPESDDFTLEGIVEQVESFDFKDDELNFLIANLKPHIDYFSEEKDENQRKLAVKALQDYFGDKYRLFQRFIRNRRGSKNSYIEQIFPGLGDCNTSSWQIGDEFVSLDEQLDDYRNSLIHGDQNFAGITRENYFQWLDALLISPSSLVAKAEAVLASNNTITNEEKLILTTMIEMGHVEQSNKDELLLEEITSWLEKNTDGKIVVFCGDKTVADNVYKFIEQNLPSVERHIDGKLPGFNISPQYNVLICDQSGEDGLNLQGKCRLAIHYSLPRTVMRIEQRIGRLNRYSASSIGVLPVENLVLTPCREGFYGSWAQLLKTDIGVFNQNCSSIQLVLDEKIESYCESIIHQGYTQLDKLSEEIEGESGLVAKERKKVADQEVWNGMQVDLSEIKTFSERLRIVDENADDLSKEMQGWINKSLRFDYRKTEDDNFVFQYQLGRTRLNVDDFVSHCILGMDFDSGLKNPSTKPMSASRDQSAKTGSYPFRYGQPFVDTVYSFSQQTTLGISNAIIREINVALKEPKTFFKLNWICTLESGCHTRVSQRNNDRKLAPKILERWVDELGNEVTKEALVNILNKPYEKSRDLTKGLYRDYNISVGFEQDMWDAVDSFLSKDEWRDLVLSIASDSTEKIKSELNQQYDLSSREEFGVNLSTMRSVTLIGKS</sequence>
<dbReference type="InterPro" id="IPR027417">
    <property type="entry name" value="P-loop_NTPase"/>
</dbReference>
<dbReference type="PANTHER" id="PTHR45766">
    <property type="entry name" value="DNA ANNEALING HELICASE AND ENDONUCLEASE ZRANB3 FAMILY MEMBER"/>
    <property type="match status" value="1"/>
</dbReference>
<dbReference type="STRING" id="167879.CPS_2946"/>
<feature type="domain" description="Helicase ATP-binding" evidence="3">
    <location>
        <begin position="175"/>
        <end position="332"/>
    </location>
</feature>
<dbReference type="Gene3D" id="3.40.50.300">
    <property type="entry name" value="P-loop containing nucleotide triphosphate hydrolases"/>
    <property type="match status" value="1"/>
</dbReference>
<evidence type="ECO:0000259" key="4">
    <source>
        <dbReference type="PROSITE" id="PS51194"/>
    </source>
</evidence>
<keyword evidence="2" id="KW-0547">Nucleotide-binding</keyword>
<dbReference type="AlphaFoldDB" id="Q47ZX3"/>
<reference evidence="5" key="1">
    <citation type="journal article" date="2005" name="Proc. Natl. Acad. Sci. U.S.A.">
        <title>The psychrophilic lifestyle as revealed by the genome sequence of Colwellia psychrerythraea 34H through genomic and proteomic analyses.</title>
        <authorList>
            <person name="Methe B.A."/>
            <person name="Nelson K.E."/>
            <person name="Deming J.W."/>
            <person name="Momen B."/>
            <person name="Melamud E."/>
            <person name="Zhang X."/>
            <person name="Moult J."/>
            <person name="Madupu R."/>
            <person name="Nelson W.C."/>
            <person name="Dodson R.J."/>
            <person name="Brinkac L.M."/>
            <person name="Daugherty S.C."/>
            <person name="Durkin A.S."/>
            <person name="DeBoy R.T."/>
            <person name="Kolonay J.F."/>
            <person name="Sullivan S.A."/>
            <person name="Zhou L."/>
            <person name="Davidsen T.M."/>
            <person name="Wu M."/>
            <person name="Huston A.L."/>
            <person name="Lewis M."/>
            <person name="Weaver B."/>
            <person name="Weidman J.F."/>
            <person name="Khouri H."/>
            <person name="Utterback T.R."/>
            <person name="Feldblyum T.V."/>
            <person name="Fraser C.M."/>
        </authorList>
    </citation>
    <scope>NUCLEOTIDE SEQUENCE [LARGE SCALE GENOMIC DNA]</scope>
    <source>
        <strain evidence="5">34H</strain>
    </source>
</reference>
<dbReference type="Pfam" id="PF00271">
    <property type="entry name" value="Helicase_C"/>
    <property type="match status" value="1"/>
</dbReference>
<evidence type="ECO:0000313" key="6">
    <source>
        <dbReference type="Proteomes" id="UP000000547"/>
    </source>
</evidence>
<dbReference type="RefSeq" id="WP_011043738.1">
    <property type="nucleotide sequence ID" value="NC_003910.7"/>
</dbReference>
<dbReference type="PANTHER" id="PTHR45766:SF6">
    <property type="entry name" value="SWI_SNF-RELATED MATRIX-ASSOCIATED ACTIN-DEPENDENT REGULATOR OF CHROMATIN SUBFAMILY A-LIKE PROTEIN 1"/>
    <property type="match status" value="1"/>
</dbReference>